<dbReference type="SUPFAM" id="SSF52058">
    <property type="entry name" value="L domain-like"/>
    <property type="match status" value="1"/>
</dbReference>
<dbReference type="AlphaFoldDB" id="A0A9W6XMH1"/>
<evidence type="ECO:0000313" key="4">
    <source>
        <dbReference type="Proteomes" id="UP001165121"/>
    </source>
</evidence>
<dbReference type="OrthoDB" id="115706at2759"/>
<sequence>METGAFSHLVQDEDGGREVFDGPLHRKPSSNNTAASQKKIFPTGAKLQGAKAPNGSGNTRTAGKILNRQGILFVIAIALAASICFSWTIWLILLNVAPNDTVNRVMNTKNFDYGSFWLMVDPSKAMVGVATFGLSVVAVGYFSVLVKMLPCVRRSKQAYLVHQATSRSLVEKVGKALNTAAESKTGSRVASSAARLAVTLTQQDSPSRKLLVRPRFTFDRAQFAINLEVFPAGWFEQGASVIANAEQVAIIYESLKSLRIMTAFNFFTRIGVNITLCIRLWKVVDFVQDPKKQRNSLYPKRHRFGAIVLVIYAVMLIIFVEESTRTSALACKPHPECVVKARRWTIHQSGSLTHCPCLMMIDRDTAPKTYVEWENPTNVTDKVAQLAAMGLLQTIQLTNRYLPVLPDELRLCKDLRHLCDQNDSIMSAITLEIPPFDHLQNLERIVLSCIPAIDSIPDLAPIKDLKSLAVSDRGAWCCNGFLGTCDLTNPNCGVHPLWGSPAVTCTDKLASAATLTAVDKFDATTCGPVLLPGVLEGPPTPELMAPCNVEAMRMARRRGGDVLQRSVHGHRLYDKPFPD</sequence>
<feature type="transmembrane region" description="Helical" evidence="2">
    <location>
        <begin position="125"/>
        <end position="146"/>
    </location>
</feature>
<protein>
    <submittedName>
        <fullName evidence="3">Unnamed protein product</fullName>
    </submittedName>
</protein>
<comment type="caution">
    <text evidence="3">The sequence shown here is derived from an EMBL/GenBank/DDBJ whole genome shotgun (WGS) entry which is preliminary data.</text>
</comment>
<reference evidence="3" key="1">
    <citation type="submission" date="2023-04" db="EMBL/GenBank/DDBJ databases">
        <title>Phytophthora fragariaefolia NBRC 109709.</title>
        <authorList>
            <person name="Ichikawa N."/>
            <person name="Sato H."/>
            <person name="Tonouchi N."/>
        </authorList>
    </citation>
    <scope>NUCLEOTIDE SEQUENCE</scope>
    <source>
        <strain evidence="3">NBRC 109709</strain>
    </source>
</reference>
<gene>
    <name evidence="3" type="ORF">Pfra01_001403500</name>
</gene>
<accession>A0A9W6XMH1</accession>
<organism evidence="3 4">
    <name type="scientific">Phytophthora fragariaefolia</name>
    <dbReference type="NCBI Taxonomy" id="1490495"/>
    <lineage>
        <taxon>Eukaryota</taxon>
        <taxon>Sar</taxon>
        <taxon>Stramenopiles</taxon>
        <taxon>Oomycota</taxon>
        <taxon>Peronosporomycetes</taxon>
        <taxon>Peronosporales</taxon>
        <taxon>Peronosporaceae</taxon>
        <taxon>Phytophthora</taxon>
    </lineage>
</organism>
<dbReference type="Gene3D" id="3.80.10.10">
    <property type="entry name" value="Ribonuclease Inhibitor"/>
    <property type="match status" value="1"/>
</dbReference>
<feature type="transmembrane region" description="Helical" evidence="2">
    <location>
        <begin position="70"/>
        <end position="93"/>
    </location>
</feature>
<evidence type="ECO:0000313" key="3">
    <source>
        <dbReference type="EMBL" id="GMF42609.1"/>
    </source>
</evidence>
<keyword evidence="4" id="KW-1185">Reference proteome</keyword>
<dbReference type="EMBL" id="BSXT01001457">
    <property type="protein sequence ID" value="GMF42609.1"/>
    <property type="molecule type" value="Genomic_DNA"/>
</dbReference>
<evidence type="ECO:0000256" key="2">
    <source>
        <dbReference type="SAM" id="Phobius"/>
    </source>
</evidence>
<evidence type="ECO:0000256" key="1">
    <source>
        <dbReference type="SAM" id="MobiDB-lite"/>
    </source>
</evidence>
<keyword evidence="2" id="KW-1133">Transmembrane helix</keyword>
<name>A0A9W6XMH1_9STRA</name>
<dbReference type="InterPro" id="IPR032675">
    <property type="entry name" value="LRR_dom_sf"/>
</dbReference>
<keyword evidence="2" id="KW-0472">Membrane</keyword>
<proteinExistence type="predicted"/>
<keyword evidence="2" id="KW-0812">Transmembrane</keyword>
<dbReference type="Proteomes" id="UP001165121">
    <property type="component" value="Unassembled WGS sequence"/>
</dbReference>
<feature type="transmembrane region" description="Helical" evidence="2">
    <location>
        <begin position="302"/>
        <end position="320"/>
    </location>
</feature>
<feature type="region of interest" description="Disordered" evidence="1">
    <location>
        <begin position="17"/>
        <end position="37"/>
    </location>
</feature>